<sequence length="124" mass="14301">MKDFLRPTKVTWVVFLVFLVIFVAPMVLSFVEDFLKIGVGLDTVRGLFAPMLFSVYVIFVLLFRLLHSILGSSVGSWNSGRFSYPEPNLFGWVLVLLMETVIWYLFASVISKIWYALKSRNKQI</sequence>
<gene>
    <name evidence="2" type="ORF">A2756_03115</name>
</gene>
<keyword evidence="1" id="KW-0472">Membrane</keyword>
<evidence type="ECO:0000313" key="3">
    <source>
        <dbReference type="Proteomes" id="UP000177785"/>
    </source>
</evidence>
<evidence type="ECO:0000256" key="1">
    <source>
        <dbReference type="SAM" id="Phobius"/>
    </source>
</evidence>
<dbReference type="Proteomes" id="UP000177785">
    <property type="component" value="Unassembled WGS sequence"/>
</dbReference>
<keyword evidence="1" id="KW-1133">Transmembrane helix</keyword>
<feature type="transmembrane region" description="Helical" evidence="1">
    <location>
        <begin position="89"/>
        <end position="115"/>
    </location>
</feature>
<comment type="caution">
    <text evidence="2">The sequence shown here is derived from an EMBL/GenBank/DDBJ whole genome shotgun (WGS) entry which is preliminary data.</text>
</comment>
<dbReference type="AlphaFoldDB" id="A0A1G2G6Q3"/>
<keyword evidence="1" id="KW-0812">Transmembrane</keyword>
<accession>A0A1G2G6Q3</accession>
<proteinExistence type="predicted"/>
<feature type="transmembrane region" description="Helical" evidence="1">
    <location>
        <begin position="47"/>
        <end position="69"/>
    </location>
</feature>
<organism evidence="2 3">
    <name type="scientific">Candidatus Ryanbacteria bacterium RIFCSPHIGHO2_01_FULL_48_27</name>
    <dbReference type="NCBI Taxonomy" id="1802115"/>
    <lineage>
        <taxon>Bacteria</taxon>
        <taxon>Candidatus Ryaniibacteriota</taxon>
    </lineage>
</organism>
<name>A0A1G2G6Q3_9BACT</name>
<dbReference type="EMBL" id="MHNL01000005">
    <property type="protein sequence ID" value="OGZ45873.1"/>
    <property type="molecule type" value="Genomic_DNA"/>
</dbReference>
<dbReference type="STRING" id="1802115.A2756_03115"/>
<reference evidence="2 3" key="1">
    <citation type="journal article" date="2016" name="Nat. Commun.">
        <title>Thousands of microbial genomes shed light on interconnected biogeochemical processes in an aquifer system.</title>
        <authorList>
            <person name="Anantharaman K."/>
            <person name="Brown C.T."/>
            <person name="Hug L.A."/>
            <person name="Sharon I."/>
            <person name="Castelle C.J."/>
            <person name="Probst A.J."/>
            <person name="Thomas B.C."/>
            <person name="Singh A."/>
            <person name="Wilkins M.J."/>
            <person name="Karaoz U."/>
            <person name="Brodie E.L."/>
            <person name="Williams K.H."/>
            <person name="Hubbard S.S."/>
            <person name="Banfield J.F."/>
        </authorList>
    </citation>
    <scope>NUCLEOTIDE SEQUENCE [LARGE SCALE GENOMIC DNA]</scope>
</reference>
<feature type="transmembrane region" description="Helical" evidence="1">
    <location>
        <begin position="12"/>
        <end position="35"/>
    </location>
</feature>
<protein>
    <submittedName>
        <fullName evidence="2">Uncharacterized protein</fullName>
    </submittedName>
</protein>
<evidence type="ECO:0000313" key="2">
    <source>
        <dbReference type="EMBL" id="OGZ45873.1"/>
    </source>
</evidence>